<evidence type="ECO:0000313" key="1">
    <source>
        <dbReference type="EMBL" id="ATZ49265.1"/>
    </source>
</evidence>
<name>A0A384JF75_BOTFB</name>
<evidence type="ECO:0000313" key="2">
    <source>
        <dbReference type="Proteomes" id="UP000001798"/>
    </source>
</evidence>
<reference evidence="1 2" key="3">
    <citation type="journal article" date="2017" name="Mol. Plant Pathol.">
        <title>A gapless genome sequence of the fungus Botrytis cinerea.</title>
        <authorList>
            <person name="Van Kan J.A."/>
            <person name="Stassen J.H."/>
            <person name="Mosbach A."/>
            <person name="Van Der Lee T.A."/>
            <person name="Faino L."/>
            <person name="Farmer A.D."/>
            <person name="Papasotiriou D.G."/>
            <person name="Zhou S."/>
            <person name="Seidl M.F."/>
            <person name="Cottam E."/>
            <person name="Edel D."/>
            <person name="Hahn M."/>
            <person name="Schwartz D.C."/>
            <person name="Dietrich R.A."/>
            <person name="Widdison S."/>
            <person name="Scalliet G."/>
        </authorList>
    </citation>
    <scope>NUCLEOTIDE SEQUENCE [LARGE SCALE GENOMIC DNA]</scope>
    <source>
        <strain evidence="1 2">B05.10</strain>
    </source>
</reference>
<sequence length="287" mass="32096">MDWNSVNLPHLYNTVEQSPKDGVQINPLYDEAYAAQNGNDSSPSLDTGASYNESLVPSSGNYHSTTLTSYHGLHRPARLDWHRIGQPLVKDFANDTWLKTRRVLANYDSEDELQNENSKFTQAISMTTTPPKSDGMAYTVSESEYTSPSQTPNNTAFNPFMSPPKLSQGQHIYMVLHDAVPVAAESLATTSVTGVYTTLEEANGFVERVAEETCRDVPEENMKMAIENGAFGFDILDVERHVLHRVYIEKQTVRGEWSEKTEIEETGVMRDQVEDMGIFDGFANLSL</sequence>
<proteinExistence type="predicted"/>
<dbReference type="EMBL" id="CP009808">
    <property type="protein sequence ID" value="ATZ49265.1"/>
    <property type="molecule type" value="Genomic_DNA"/>
</dbReference>
<reference evidence="1 2" key="1">
    <citation type="journal article" date="2011" name="PLoS Genet.">
        <title>Genomic analysis of the necrotrophic fungal pathogens Sclerotinia sclerotiorum and Botrytis cinerea.</title>
        <authorList>
            <person name="Amselem J."/>
            <person name="Cuomo C.A."/>
            <person name="van Kan J.A."/>
            <person name="Viaud M."/>
            <person name="Benito E.P."/>
            <person name="Couloux A."/>
            <person name="Coutinho P.M."/>
            <person name="de Vries R.P."/>
            <person name="Dyer P.S."/>
            <person name="Fillinger S."/>
            <person name="Fournier E."/>
            <person name="Gout L."/>
            <person name="Hahn M."/>
            <person name="Kohn L."/>
            <person name="Lapalu N."/>
            <person name="Plummer K.M."/>
            <person name="Pradier J.M."/>
            <person name="Quevillon E."/>
            <person name="Sharon A."/>
            <person name="Simon A."/>
            <person name="ten Have A."/>
            <person name="Tudzynski B."/>
            <person name="Tudzynski P."/>
            <person name="Wincker P."/>
            <person name="Andrew M."/>
            <person name="Anthouard V."/>
            <person name="Beever R.E."/>
            <person name="Beffa R."/>
            <person name="Benoit I."/>
            <person name="Bouzid O."/>
            <person name="Brault B."/>
            <person name="Chen Z."/>
            <person name="Choquer M."/>
            <person name="Collemare J."/>
            <person name="Cotton P."/>
            <person name="Danchin E.G."/>
            <person name="Da Silva C."/>
            <person name="Gautier A."/>
            <person name="Giraud C."/>
            <person name="Giraud T."/>
            <person name="Gonzalez C."/>
            <person name="Grossetete S."/>
            <person name="Guldener U."/>
            <person name="Henrissat B."/>
            <person name="Howlett B.J."/>
            <person name="Kodira C."/>
            <person name="Kretschmer M."/>
            <person name="Lappartient A."/>
            <person name="Leroch M."/>
            <person name="Levis C."/>
            <person name="Mauceli E."/>
            <person name="Neuveglise C."/>
            <person name="Oeser B."/>
            <person name="Pearson M."/>
            <person name="Poulain J."/>
            <person name="Poussereau N."/>
            <person name="Quesneville H."/>
            <person name="Rascle C."/>
            <person name="Schumacher J."/>
            <person name="Segurens B."/>
            <person name="Sexton A."/>
            <person name="Silva E."/>
            <person name="Sirven C."/>
            <person name="Soanes D.M."/>
            <person name="Talbot N.J."/>
            <person name="Templeton M."/>
            <person name="Yandava C."/>
            <person name="Yarden O."/>
            <person name="Zeng Q."/>
            <person name="Rollins J.A."/>
            <person name="Lebrun M.H."/>
            <person name="Dickman M."/>
        </authorList>
    </citation>
    <scope>NUCLEOTIDE SEQUENCE [LARGE SCALE GENOMIC DNA]</scope>
    <source>
        <strain evidence="1 2">B05.10</strain>
    </source>
</reference>
<organism evidence="1 2">
    <name type="scientific">Botryotinia fuckeliana (strain B05.10)</name>
    <name type="common">Noble rot fungus</name>
    <name type="synonym">Botrytis cinerea</name>
    <dbReference type="NCBI Taxonomy" id="332648"/>
    <lineage>
        <taxon>Eukaryota</taxon>
        <taxon>Fungi</taxon>
        <taxon>Dikarya</taxon>
        <taxon>Ascomycota</taxon>
        <taxon>Pezizomycotina</taxon>
        <taxon>Leotiomycetes</taxon>
        <taxon>Helotiales</taxon>
        <taxon>Sclerotiniaceae</taxon>
        <taxon>Botrytis</taxon>
    </lineage>
</organism>
<keyword evidence="2" id="KW-1185">Reference proteome</keyword>
<reference evidence="1 2" key="2">
    <citation type="journal article" date="2012" name="Eukaryot. Cell">
        <title>Genome update of Botrytis cinerea strains B05.10 and T4.</title>
        <authorList>
            <person name="Staats M."/>
            <person name="van Kan J.A."/>
        </authorList>
    </citation>
    <scope>NUCLEOTIDE SEQUENCE [LARGE SCALE GENOMIC DNA]</scope>
    <source>
        <strain evidence="1 2">B05.10</strain>
    </source>
</reference>
<accession>A0A384JF75</accession>
<dbReference type="GeneID" id="5425559"/>
<dbReference type="OrthoDB" id="3545336at2759"/>
<dbReference type="Proteomes" id="UP000001798">
    <property type="component" value="Chromosome 4"/>
</dbReference>
<dbReference type="VEuPathDB" id="FungiDB:Bcin04g04340"/>
<dbReference type="KEGG" id="bfu:BCIN_04g04340"/>
<dbReference type="AlphaFoldDB" id="A0A384JF75"/>
<gene>
    <name evidence="1" type="ORF">BCIN_04g04340</name>
</gene>
<dbReference type="RefSeq" id="XP_001545106.2">
    <property type="nucleotide sequence ID" value="XM_001545056.2"/>
</dbReference>
<protein>
    <submittedName>
        <fullName evidence="1">Uncharacterized protein</fullName>
    </submittedName>
</protein>